<sequence length="200" mass="22144">MTVAACLNQLKKLPSGTENQQSKEKQVRNLSWALCIKMDEVCLDRMKKLSNGTLNPQDKDIQVHNTAWALCIKMDEVCLDQIKKLSNGTLNQQHKDMQMLPSGSEKPPSKEMQVPNITLDKCIEMGVVCLSLMKKLGNGSRKRQSKGMLMQSYAFKAREGEVQGNGTTTLEADSTKGVKISLNWDNACVALTGGEDVRVI</sequence>
<keyword evidence="1" id="KW-1185">Reference proteome</keyword>
<name>A0A914W9G3_9BILA</name>
<evidence type="ECO:0000313" key="2">
    <source>
        <dbReference type="WBParaSite" id="PSAMB.scaffold3596size17648.g21960.t1"/>
    </source>
</evidence>
<accession>A0A914W9G3</accession>
<dbReference type="AlphaFoldDB" id="A0A914W9G3"/>
<protein>
    <submittedName>
        <fullName evidence="2">Uncharacterized protein</fullName>
    </submittedName>
</protein>
<evidence type="ECO:0000313" key="1">
    <source>
        <dbReference type="Proteomes" id="UP000887566"/>
    </source>
</evidence>
<dbReference type="WBParaSite" id="PSAMB.scaffold3596size17648.g21960.t1">
    <property type="protein sequence ID" value="PSAMB.scaffold3596size17648.g21960.t1"/>
    <property type="gene ID" value="PSAMB.scaffold3596size17648.g21960"/>
</dbReference>
<dbReference type="Proteomes" id="UP000887566">
    <property type="component" value="Unplaced"/>
</dbReference>
<organism evidence="1 2">
    <name type="scientific">Plectus sambesii</name>
    <dbReference type="NCBI Taxonomy" id="2011161"/>
    <lineage>
        <taxon>Eukaryota</taxon>
        <taxon>Metazoa</taxon>
        <taxon>Ecdysozoa</taxon>
        <taxon>Nematoda</taxon>
        <taxon>Chromadorea</taxon>
        <taxon>Plectida</taxon>
        <taxon>Plectina</taxon>
        <taxon>Plectoidea</taxon>
        <taxon>Plectidae</taxon>
        <taxon>Plectus</taxon>
    </lineage>
</organism>
<reference evidence="2" key="1">
    <citation type="submission" date="2022-11" db="UniProtKB">
        <authorList>
            <consortium name="WormBaseParasite"/>
        </authorList>
    </citation>
    <scope>IDENTIFICATION</scope>
</reference>
<proteinExistence type="predicted"/>